<reference evidence="4" key="1">
    <citation type="submission" date="2015-02" db="EMBL/GenBank/DDBJ databases">
        <title>Genome sequencing for Strongylocentrotus purpuratus.</title>
        <authorList>
            <person name="Murali S."/>
            <person name="Liu Y."/>
            <person name="Vee V."/>
            <person name="English A."/>
            <person name="Wang M."/>
            <person name="Skinner E."/>
            <person name="Han Y."/>
            <person name="Muzny D.M."/>
            <person name="Worley K.C."/>
            <person name="Gibbs R.A."/>
        </authorList>
    </citation>
    <scope>NUCLEOTIDE SEQUENCE</scope>
</reference>
<dbReference type="Proteomes" id="UP000007110">
    <property type="component" value="Unassembled WGS sequence"/>
</dbReference>
<feature type="compositionally biased region" description="Acidic residues" evidence="1">
    <location>
        <begin position="520"/>
        <end position="539"/>
    </location>
</feature>
<evidence type="ECO:0000256" key="1">
    <source>
        <dbReference type="SAM" id="MobiDB-lite"/>
    </source>
</evidence>
<evidence type="ECO:0000313" key="4">
    <source>
        <dbReference type="Proteomes" id="UP000007110"/>
    </source>
</evidence>
<sequence>MASATVKRDISTIFLLVLSITGAIFGLPLAEVDGENRDGQIAQPNGQQMFPADMPPPPPGAFNDPGPGVLPASKLPEPPADDVEPLSNNGLAVNPPAEAAGVAGTGLAMMAGPVVPGADTGVMFPVNMPPPPEGALNDMVPAEGQVVPANNGDMFPVNMPPPPEGAVNDVVLDIEKKLVPVNNGGMFPVNMPPPPQGAVNDMVPAQEQVVPAKNGGMFPDNMPPPPPGAFNDGAAPPIELEIAPKENEVNQENIVPPNKDIASPPYRGMFPPNMPPPPPGAFNEPPPIPKQKAYPAMPIDGTAVEPTYVNGMNVPDAAVVPPSDQNPFMDPNQKSSLPSNQQFVGTENGPSNAPQYQPDTAVSNDPNTPYSQTDVNPQAISPNTQDNPGEGQAQYNPEDPDNLDVSNNPSPIINDQPVESVQNQNEGQIPYNPDELEASQNSSVPISPNDQPAESFPNQNEDVAPVNPSVPEADNGDENPSELPSESTTSEQSYGEVGKSSSYEGEQNKVQGDSQQWSPEESDSVSEEVEESAWEESQSESDYSFMNWVESSDYDSTDSYNEGDGALENSLDDSESEQYESSYLEDGSDYSDSSELDWIFNGGSSMAAGSETSEDEEEEEEDYFGRDLAQETGSHGEDQKQTFPNEFMGEDDMYRTGGTKLIMYCIPALILCVLILLAWKNYRGKIRVVSVHSVDNKQYDWKSDRKSEEHAPMLLDQDQEDRGY</sequence>
<evidence type="ECO:0000256" key="2">
    <source>
        <dbReference type="SAM" id="Phobius"/>
    </source>
</evidence>
<keyword evidence="2" id="KW-0472">Membrane</keyword>
<feature type="compositionally biased region" description="Polar residues" evidence="1">
    <location>
        <begin position="404"/>
        <end position="427"/>
    </location>
</feature>
<protein>
    <submittedName>
        <fullName evidence="3">Uncharacterized protein</fullName>
    </submittedName>
</protein>
<feature type="region of interest" description="Disordered" evidence="1">
    <location>
        <begin position="315"/>
        <end position="624"/>
    </location>
</feature>
<feature type="transmembrane region" description="Helical" evidence="2">
    <location>
        <begin position="661"/>
        <end position="679"/>
    </location>
</feature>
<dbReference type="InParanoid" id="A0A7M7RCK8"/>
<feature type="region of interest" description="Disordered" evidence="1">
    <location>
        <begin position="700"/>
        <end position="724"/>
    </location>
</feature>
<dbReference type="GeneID" id="574885"/>
<keyword evidence="2" id="KW-0812">Transmembrane</keyword>
<keyword evidence="4" id="KW-1185">Reference proteome</keyword>
<feature type="compositionally biased region" description="Basic and acidic residues" evidence="1">
    <location>
        <begin position="700"/>
        <end position="711"/>
    </location>
</feature>
<evidence type="ECO:0000313" key="3">
    <source>
        <dbReference type="EnsemblMetazoa" id="XP_780380"/>
    </source>
</evidence>
<feature type="compositionally biased region" description="Acidic residues" evidence="1">
    <location>
        <begin position="612"/>
        <end position="622"/>
    </location>
</feature>
<feature type="compositionally biased region" description="Polar residues" evidence="1">
    <location>
        <begin position="438"/>
        <end position="461"/>
    </location>
</feature>
<feature type="compositionally biased region" description="Low complexity" evidence="1">
    <location>
        <begin position="481"/>
        <end position="491"/>
    </location>
</feature>
<dbReference type="OrthoDB" id="10601479at2759"/>
<dbReference type="EnsemblMetazoa" id="XM_775287">
    <property type="protein sequence ID" value="XP_780380"/>
    <property type="gene ID" value="LOC574885"/>
</dbReference>
<feature type="compositionally biased region" description="Polar residues" evidence="1">
    <location>
        <begin position="499"/>
        <end position="517"/>
    </location>
</feature>
<proteinExistence type="predicted"/>
<feature type="region of interest" description="Disordered" evidence="1">
    <location>
        <begin position="36"/>
        <end position="79"/>
    </location>
</feature>
<dbReference type="OMA" id="NGDMFPV"/>
<dbReference type="RefSeq" id="XP_780380.3">
    <property type="nucleotide sequence ID" value="XM_775287.5"/>
</dbReference>
<reference evidence="3" key="2">
    <citation type="submission" date="2021-01" db="UniProtKB">
        <authorList>
            <consortium name="EnsemblMetazoa"/>
        </authorList>
    </citation>
    <scope>IDENTIFICATION</scope>
</reference>
<dbReference type="AlphaFoldDB" id="A0A7M7RCK8"/>
<feature type="compositionally biased region" description="Polar residues" evidence="1">
    <location>
        <begin position="332"/>
        <end position="387"/>
    </location>
</feature>
<keyword evidence="2" id="KW-1133">Transmembrane helix</keyword>
<organism evidence="3 4">
    <name type="scientific">Strongylocentrotus purpuratus</name>
    <name type="common">Purple sea urchin</name>
    <dbReference type="NCBI Taxonomy" id="7668"/>
    <lineage>
        <taxon>Eukaryota</taxon>
        <taxon>Metazoa</taxon>
        <taxon>Echinodermata</taxon>
        <taxon>Eleutherozoa</taxon>
        <taxon>Echinozoa</taxon>
        <taxon>Echinoidea</taxon>
        <taxon>Euechinoidea</taxon>
        <taxon>Echinacea</taxon>
        <taxon>Camarodonta</taxon>
        <taxon>Echinidea</taxon>
        <taxon>Strongylocentrotidae</taxon>
        <taxon>Strongylocentrotus</taxon>
    </lineage>
</organism>
<feature type="compositionally biased region" description="Acidic residues" evidence="1">
    <location>
        <begin position="586"/>
        <end position="595"/>
    </location>
</feature>
<accession>A0A7M7RCK8</accession>
<name>A0A7M7RCK8_STRPU</name>